<proteinExistence type="predicted"/>
<feature type="non-terminal residue" evidence="1">
    <location>
        <position position="1"/>
    </location>
</feature>
<name>A0A5J4Q3P3_9ZZZZ</name>
<organism evidence="1">
    <name type="scientific">termite gut metagenome</name>
    <dbReference type="NCBI Taxonomy" id="433724"/>
    <lineage>
        <taxon>unclassified sequences</taxon>
        <taxon>metagenomes</taxon>
        <taxon>organismal metagenomes</taxon>
    </lineage>
</organism>
<accession>A0A5J4Q3P3</accession>
<evidence type="ECO:0000313" key="1">
    <source>
        <dbReference type="EMBL" id="KAA6315650.1"/>
    </source>
</evidence>
<dbReference type="AlphaFoldDB" id="A0A5J4Q3P3"/>
<protein>
    <submittedName>
        <fullName evidence="1">Uncharacterized protein</fullName>
    </submittedName>
</protein>
<reference evidence="1" key="1">
    <citation type="submission" date="2019-03" db="EMBL/GenBank/DDBJ databases">
        <title>Single cell metagenomics reveals metabolic interactions within the superorganism composed of flagellate Streblomastix strix and complex community of Bacteroidetes bacteria on its surface.</title>
        <authorList>
            <person name="Treitli S.C."/>
            <person name="Kolisko M."/>
            <person name="Husnik F."/>
            <person name="Keeling P."/>
            <person name="Hampl V."/>
        </authorList>
    </citation>
    <scope>NUCLEOTIDE SEQUENCE</scope>
    <source>
        <strain evidence="1">STM</strain>
    </source>
</reference>
<dbReference type="EMBL" id="SNRY01005171">
    <property type="protein sequence ID" value="KAA6315650.1"/>
    <property type="molecule type" value="Genomic_DNA"/>
</dbReference>
<comment type="caution">
    <text evidence="1">The sequence shown here is derived from an EMBL/GenBank/DDBJ whole genome shotgun (WGS) entry which is preliminary data.</text>
</comment>
<gene>
    <name evidence="1" type="ORF">EZS27_033924</name>
</gene>
<sequence length="427" mass="46391">ISTVNKKMAIRRWNETLSTPVGEAFGNIDFLRDLPAVLGLGAYLVKDDRTRRKLDPTNHYKFADGSLAALNGSMGQYMWCWNKHYFSWWRDGNYIYEAVSTEPIAQGECYYIPAGGTSAFGAGVMDRTSNLLCSLISDDTRYRGGNNNAAYDGTYRTFLGKAASNITATTFSTYARARGVGWESGWYAARAVQEYLFRVIMGTRHSQAAYNPNKDANGLYQGGLGDGVTILSGTEWSNYNGYYPFIPTSAGIELGDACGEASYNIPASDGASTFKTVKIPVFFGLKNMYGHLWQAVRGIIVDAGAEKSLIYVAPSLYNNYNNDNVTGMKAAGEMARTESYIKKLSMHKLNCLPTEVNGSTSTYYADMSYCNHTSSQGLRCRLAGGSANDGDGAGAGSFASSTNNAVSVASTSISSPLCYFEEDPLMP</sequence>